<dbReference type="InParanoid" id="A0A212FKM6"/>
<evidence type="ECO:0000313" key="3">
    <source>
        <dbReference type="Proteomes" id="UP000007151"/>
    </source>
</evidence>
<protein>
    <submittedName>
        <fullName evidence="2">Uncharacterized protein</fullName>
    </submittedName>
</protein>
<comment type="caution">
    <text evidence="2">The sequence shown here is derived from an EMBL/GenBank/DDBJ whole genome shotgun (WGS) entry which is preliminary data.</text>
</comment>
<proteinExistence type="predicted"/>
<dbReference type="EMBL" id="AGBW02008025">
    <property type="protein sequence ID" value="OWR54291.1"/>
    <property type="molecule type" value="Genomic_DNA"/>
</dbReference>
<evidence type="ECO:0000256" key="1">
    <source>
        <dbReference type="SAM" id="MobiDB-lite"/>
    </source>
</evidence>
<evidence type="ECO:0000313" key="2">
    <source>
        <dbReference type="EMBL" id="OWR54291.1"/>
    </source>
</evidence>
<keyword evidence="3" id="KW-1185">Reference proteome</keyword>
<dbReference type="Proteomes" id="UP000007151">
    <property type="component" value="Unassembled WGS sequence"/>
</dbReference>
<organism evidence="2 3">
    <name type="scientific">Danaus plexippus plexippus</name>
    <dbReference type="NCBI Taxonomy" id="278856"/>
    <lineage>
        <taxon>Eukaryota</taxon>
        <taxon>Metazoa</taxon>
        <taxon>Ecdysozoa</taxon>
        <taxon>Arthropoda</taxon>
        <taxon>Hexapoda</taxon>
        <taxon>Insecta</taxon>
        <taxon>Pterygota</taxon>
        <taxon>Neoptera</taxon>
        <taxon>Endopterygota</taxon>
        <taxon>Lepidoptera</taxon>
        <taxon>Glossata</taxon>
        <taxon>Ditrysia</taxon>
        <taxon>Papilionoidea</taxon>
        <taxon>Nymphalidae</taxon>
        <taxon>Danainae</taxon>
        <taxon>Danaini</taxon>
        <taxon>Danaina</taxon>
        <taxon>Danaus</taxon>
        <taxon>Danaus</taxon>
    </lineage>
</organism>
<feature type="region of interest" description="Disordered" evidence="1">
    <location>
        <begin position="93"/>
        <end position="123"/>
    </location>
</feature>
<dbReference type="KEGG" id="dpl:KGM_206556"/>
<gene>
    <name evidence="2" type="ORF">KGM_206556</name>
</gene>
<accession>A0A212FKM6</accession>
<sequence length="139" mass="15914">MLFVCLAACLYIIVKRHNHQRLTEYRNSLTVECKSERSNVTVNTPQSIPSEVNNRVYSTPVHLTADNKHELYEISPYAQFALGFRTFGHVENNAAPRPGRYDSETSFQMRSESEDSDCVSRTTTLKSAPRKACRVPHHR</sequence>
<dbReference type="AlphaFoldDB" id="A0A212FKM6"/>
<name>A0A212FKM6_DANPL</name>
<reference evidence="2 3" key="1">
    <citation type="journal article" date="2011" name="Cell">
        <title>The monarch butterfly genome yields insights into long-distance migration.</title>
        <authorList>
            <person name="Zhan S."/>
            <person name="Merlin C."/>
            <person name="Boore J.L."/>
            <person name="Reppert S.M."/>
        </authorList>
    </citation>
    <scope>NUCLEOTIDE SEQUENCE [LARGE SCALE GENOMIC DNA]</scope>
    <source>
        <strain evidence="2">F-2</strain>
    </source>
</reference>